<evidence type="ECO:0000313" key="8">
    <source>
        <dbReference type="Proteomes" id="UP001153292"/>
    </source>
</evidence>
<dbReference type="PANTHER" id="PTHR19282">
    <property type="entry name" value="TETRASPANIN"/>
    <property type="match status" value="1"/>
</dbReference>
<feature type="transmembrane region" description="Helical" evidence="6">
    <location>
        <begin position="83"/>
        <end position="108"/>
    </location>
</feature>
<feature type="transmembrane region" description="Helical" evidence="6">
    <location>
        <begin position="219"/>
        <end position="238"/>
    </location>
</feature>
<evidence type="ECO:0000313" key="7">
    <source>
        <dbReference type="EMBL" id="CAH0397539.1"/>
    </source>
</evidence>
<dbReference type="InterPro" id="IPR000301">
    <property type="entry name" value="Tetraspanin_animals"/>
</dbReference>
<dbReference type="Proteomes" id="UP001153292">
    <property type="component" value="Chromosome 1"/>
</dbReference>
<keyword evidence="5 6" id="KW-0472">Membrane</keyword>
<gene>
    <name evidence="7" type="ORF">CHILSU_LOCUS611</name>
</gene>
<evidence type="ECO:0000256" key="2">
    <source>
        <dbReference type="ARBA" id="ARBA00006840"/>
    </source>
</evidence>
<feature type="transmembrane region" description="Helical" evidence="6">
    <location>
        <begin position="55"/>
        <end position="77"/>
    </location>
</feature>
<sequence length="260" mass="29094">MGCTDFIVKYALFLVNFVIFFIGLTLVLTTIASILYTKALAELVDNVDYFPERAILFGTVGTIIFIVSFMGCCGAIAEKPYLLNMYAIVMLLLSGVMMYIMIFFYALLRDLQQIFASMQRVEELPLTRTVLRVIEATIPCCGILGPVSYEVYGLELPATCCPGLIFPPFKDIYSIIEINNILSSYNKTEYYCVKETSYDGCASVITDLLMSLYNLANNITILVLVVEVIAAIFAFYLAQHIRNEIDAKNSSKSYTLQAKS</sequence>
<protein>
    <recommendedName>
        <fullName evidence="9">Tetraspanin</fullName>
    </recommendedName>
</protein>
<evidence type="ECO:0000256" key="4">
    <source>
        <dbReference type="ARBA" id="ARBA00022989"/>
    </source>
</evidence>
<feature type="transmembrane region" description="Helical" evidence="6">
    <location>
        <begin position="12"/>
        <end position="35"/>
    </location>
</feature>
<evidence type="ECO:0000256" key="6">
    <source>
        <dbReference type="SAM" id="Phobius"/>
    </source>
</evidence>
<dbReference type="PIRSF" id="PIRSF002419">
    <property type="entry name" value="Tetraspanin"/>
    <property type="match status" value="1"/>
</dbReference>
<dbReference type="EMBL" id="OU963894">
    <property type="protein sequence ID" value="CAH0397539.1"/>
    <property type="molecule type" value="Genomic_DNA"/>
</dbReference>
<name>A0ABN8AXJ3_CHISP</name>
<accession>A0ABN8AXJ3</accession>
<keyword evidence="4 6" id="KW-1133">Transmembrane helix</keyword>
<keyword evidence="8" id="KW-1185">Reference proteome</keyword>
<evidence type="ECO:0008006" key="9">
    <source>
        <dbReference type="Google" id="ProtNLM"/>
    </source>
</evidence>
<dbReference type="PRINTS" id="PR00259">
    <property type="entry name" value="TMFOUR"/>
</dbReference>
<comment type="subcellular location">
    <subcellularLocation>
        <location evidence="1">Membrane</location>
        <topology evidence="1">Multi-pass membrane protein</topology>
    </subcellularLocation>
</comment>
<evidence type="ECO:0000256" key="3">
    <source>
        <dbReference type="ARBA" id="ARBA00022692"/>
    </source>
</evidence>
<evidence type="ECO:0000256" key="5">
    <source>
        <dbReference type="ARBA" id="ARBA00023136"/>
    </source>
</evidence>
<evidence type="ECO:0000256" key="1">
    <source>
        <dbReference type="ARBA" id="ARBA00004141"/>
    </source>
</evidence>
<organism evidence="7 8">
    <name type="scientific">Chilo suppressalis</name>
    <name type="common">Asiatic rice borer moth</name>
    <dbReference type="NCBI Taxonomy" id="168631"/>
    <lineage>
        <taxon>Eukaryota</taxon>
        <taxon>Metazoa</taxon>
        <taxon>Ecdysozoa</taxon>
        <taxon>Arthropoda</taxon>
        <taxon>Hexapoda</taxon>
        <taxon>Insecta</taxon>
        <taxon>Pterygota</taxon>
        <taxon>Neoptera</taxon>
        <taxon>Endopterygota</taxon>
        <taxon>Lepidoptera</taxon>
        <taxon>Glossata</taxon>
        <taxon>Ditrysia</taxon>
        <taxon>Pyraloidea</taxon>
        <taxon>Crambidae</taxon>
        <taxon>Crambinae</taxon>
        <taxon>Chilo</taxon>
    </lineage>
</organism>
<dbReference type="Pfam" id="PF00335">
    <property type="entry name" value="Tetraspanin"/>
    <property type="match status" value="1"/>
</dbReference>
<dbReference type="InterPro" id="IPR018499">
    <property type="entry name" value="Tetraspanin/Peripherin"/>
</dbReference>
<comment type="similarity">
    <text evidence="2">Belongs to the tetraspanin (TM4SF) family.</text>
</comment>
<reference evidence="7" key="1">
    <citation type="submission" date="2021-12" db="EMBL/GenBank/DDBJ databases">
        <authorList>
            <person name="King R."/>
        </authorList>
    </citation>
    <scope>NUCLEOTIDE SEQUENCE</scope>
</reference>
<proteinExistence type="inferred from homology"/>
<keyword evidence="3 6" id="KW-0812">Transmembrane</keyword>
<dbReference type="PANTHER" id="PTHR19282:SF452">
    <property type="entry name" value="LD03691P"/>
    <property type="match status" value="1"/>
</dbReference>